<dbReference type="RefSeq" id="WP_196816837.1">
    <property type="nucleotide sequence ID" value="NZ_CP012850.1"/>
</dbReference>
<organism evidence="1 2">
    <name type="scientific">Candidatus Nitrosocosmicus oleophilus</name>
    <dbReference type="NCBI Taxonomy" id="1353260"/>
    <lineage>
        <taxon>Archaea</taxon>
        <taxon>Nitrososphaerota</taxon>
        <taxon>Nitrososphaeria</taxon>
        <taxon>Nitrososphaerales</taxon>
        <taxon>Nitrososphaeraceae</taxon>
        <taxon>Candidatus Nitrosocosmicus</taxon>
    </lineage>
</organism>
<name>A0A654M5H3_9ARCH</name>
<dbReference type="GeneID" id="60423467"/>
<reference evidence="2" key="1">
    <citation type="submission" date="2015-10" db="EMBL/GenBank/DDBJ databases">
        <title>Niche specialization of a soil ammonia-oxidizing archaeon, Candidatus Nitrosocosmicus oleophilus.</title>
        <authorList>
            <person name="Jung M.-Y."/>
            <person name="Rhee S.-K."/>
        </authorList>
    </citation>
    <scope>NUCLEOTIDE SEQUENCE [LARGE SCALE GENOMIC DNA]</scope>
    <source>
        <strain evidence="2">MY3</strain>
    </source>
</reference>
<dbReference type="OrthoDB" id="11849at2157"/>
<evidence type="ECO:0000313" key="1">
    <source>
        <dbReference type="EMBL" id="ALI37849.1"/>
    </source>
</evidence>
<gene>
    <name evidence="1" type="ORF">NMY3_03667</name>
</gene>
<dbReference type="KEGG" id="taa:NMY3_03667"/>
<dbReference type="EMBL" id="CP012850">
    <property type="protein sequence ID" value="ALI37849.1"/>
    <property type="molecule type" value="Genomic_DNA"/>
</dbReference>
<evidence type="ECO:0000313" key="2">
    <source>
        <dbReference type="Proteomes" id="UP000058925"/>
    </source>
</evidence>
<dbReference type="AlphaFoldDB" id="A0A654M5H3"/>
<sequence>MDDLTFRQLKESKYHYPILTEVMFEYDRMLEMVFHSMTIIEYGYDTVWDANIFNFIRKYFQEGMDYVEKLVKQNGIRIRLIVEATLENIDAIDLLKYYEVRCLDDIKGNFGIFDNRAYMVCIFHRDSDKPDQTLWSNSKELVEKQKILFEKMWNIAIPLSTRRKELEYEKRISQMKLIL</sequence>
<proteinExistence type="predicted"/>
<protein>
    <submittedName>
        <fullName evidence="1">Uncharacterized protein</fullName>
    </submittedName>
</protein>
<accession>A0A654M5H3</accession>
<dbReference type="Proteomes" id="UP000058925">
    <property type="component" value="Chromosome"/>
</dbReference>
<keyword evidence="2" id="KW-1185">Reference proteome</keyword>